<sequence length="166" mass="17075">MDRASGLHLPPSLAPALPLLRSVPLSLARSLSPSLGSPLPGSVPLPTRRIPPLHTDAAAIYAMRECSRAATLASAPHALCARASCTPSAFQARAHAGCSQHAHPRAPEPLTAVHAFSALKCTPSSFPCGLSAAGRPLPPHVHAPPHRVPLLCRARPVTVLAPAAAL</sequence>
<reference evidence="1 2" key="1">
    <citation type="journal article" date="2019" name="New Phytol.">
        <title>Comparative genomics reveals unique wood-decay strategies and fruiting body development in the Schizophyllaceae.</title>
        <authorList>
            <person name="Almasi E."/>
            <person name="Sahu N."/>
            <person name="Krizsan K."/>
            <person name="Balint B."/>
            <person name="Kovacs G.M."/>
            <person name="Kiss B."/>
            <person name="Cseklye J."/>
            <person name="Drula E."/>
            <person name="Henrissat B."/>
            <person name="Nagy I."/>
            <person name="Chovatia M."/>
            <person name="Adam C."/>
            <person name="LaButti K."/>
            <person name="Lipzen A."/>
            <person name="Riley R."/>
            <person name="Grigoriev I.V."/>
            <person name="Nagy L.G."/>
        </authorList>
    </citation>
    <scope>NUCLEOTIDE SEQUENCE [LARGE SCALE GENOMIC DNA]</scope>
    <source>
        <strain evidence="1 2">NL-1724</strain>
    </source>
</reference>
<keyword evidence="2" id="KW-1185">Reference proteome</keyword>
<organism evidence="1 2">
    <name type="scientific">Schizophyllum amplum</name>
    <dbReference type="NCBI Taxonomy" id="97359"/>
    <lineage>
        <taxon>Eukaryota</taxon>
        <taxon>Fungi</taxon>
        <taxon>Dikarya</taxon>
        <taxon>Basidiomycota</taxon>
        <taxon>Agaricomycotina</taxon>
        <taxon>Agaricomycetes</taxon>
        <taxon>Agaricomycetidae</taxon>
        <taxon>Agaricales</taxon>
        <taxon>Schizophyllaceae</taxon>
        <taxon>Schizophyllum</taxon>
    </lineage>
</organism>
<accession>A0A550C4U7</accession>
<gene>
    <name evidence="1" type="ORF">BD626DRAFT_506564</name>
</gene>
<proteinExistence type="predicted"/>
<dbReference type="EMBL" id="VDMD01000025">
    <property type="protein sequence ID" value="TRM59831.1"/>
    <property type="molecule type" value="Genomic_DNA"/>
</dbReference>
<dbReference type="Proteomes" id="UP000320762">
    <property type="component" value="Unassembled WGS sequence"/>
</dbReference>
<evidence type="ECO:0000313" key="2">
    <source>
        <dbReference type="Proteomes" id="UP000320762"/>
    </source>
</evidence>
<comment type="caution">
    <text evidence="1">The sequence shown here is derived from an EMBL/GenBank/DDBJ whole genome shotgun (WGS) entry which is preliminary data.</text>
</comment>
<dbReference type="AlphaFoldDB" id="A0A550C4U7"/>
<protein>
    <submittedName>
        <fullName evidence="1">Uncharacterized protein</fullName>
    </submittedName>
</protein>
<name>A0A550C4U7_9AGAR</name>
<evidence type="ECO:0000313" key="1">
    <source>
        <dbReference type="EMBL" id="TRM59831.1"/>
    </source>
</evidence>